<evidence type="ECO:0000313" key="2">
    <source>
        <dbReference type="EMBL" id="KAA8578890.1"/>
    </source>
</evidence>
<feature type="compositionally biased region" description="Polar residues" evidence="1">
    <location>
        <begin position="30"/>
        <end position="44"/>
    </location>
</feature>
<reference evidence="2 3" key="1">
    <citation type="submission" date="2019-08" db="EMBL/GenBank/DDBJ databases">
        <title>A chromosome-level genome assembly, high-density linkage maps, and genome scans reveal the genomic architecture of hybrid incompatibilities underlying speciation via character displacement in darters (Percidae: Etheostominae).</title>
        <authorList>
            <person name="Moran R.L."/>
            <person name="Catchen J.M."/>
            <person name="Fuller R.C."/>
        </authorList>
    </citation>
    <scope>NUCLEOTIDE SEQUENCE [LARGE SCALE GENOMIC DNA]</scope>
    <source>
        <strain evidence="2">EspeVRDwgs_2016</strain>
        <tissue evidence="2">Muscle</tissue>
    </source>
</reference>
<protein>
    <submittedName>
        <fullName evidence="2">Uncharacterized protein</fullName>
    </submittedName>
</protein>
<proteinExistence type="predicted"/>
<dbReference type="EMBL" id="VOFY01000069">
    <property type="protein sequence ID" value="KAA8578890.1"/>
    <property type="molecule type" value="Genomic_DNA"/>
</dbReference>
<name>A0A5J5CFS6_9PERO</name>
<dbReference type="AlphaFoldDB" id="A0A5J5CFS6"/>
<comment type="caution">
    <text evidence="2">The sequence shown here is derived from an EMBL/GenBank/DDBJ whole genome shotgun (WGS) entry which is preliminary data.</text>
</comment>
<feature type="region of interest" description="Disordered" evidence="1">
    <location>
        <begin position="1"/>
        <end position="82"/>
    </location>
</feature>
<evidence type="ECO:0000256" key="1">
    <source>
        <dbReference type="SAM" id="MobiDB-lite"/>
    </source>
</evidence>
<dbReference type="Proteomes" id="UP000327493">
    <property type="component" value="Unassembled WGS sequence"/>
</dbReference>
<gene>
    <name evidence="2" type="ORF">FQN60_011529</name>
</gene>
<keyword evidence="3" id="KW-1185">Reference proteome</keyword>
<sequence>MRQQRSQPAGKQPAIIQPQTHKVLQKTCLLPTSQTRAGTSTTESHTVRRKQTGKTQSLTKDPGSGVGQKERPQTYRQGPHATSTSLFIRGEMYPDEPTATLTRRSFDSILD</sequence>
<organism evidence="2 3">
    <name type="scientific">Etheostoma spectabile</name>
    <name type="common">orangethroat darter</name>
    <dbReference type="NCBI Taxonomy" id="54343"/>
    <lineage>
        <taxon>Eukaryota</taxon>
        <taxon>Metazoa</taxon>
        <taxon>Chordata</taxon>
        <taxon>Craniata</taxon>
        <taxon>Vertebrata</taxon>
        <taxon>Euteleostomi</taxon>
        <taxon>Actinopterygii</taxon>
        <taxon>Neopterygii</taxon>
        <taxon>Teleostei</taxon>
        <taxon>Neoteleostei</taxon>
        <taxon>Acanthomorphata</taxon>
        <taxon>Eupercaria</taxon>
        <taxon>Perciformes</taxon>
        <taxon>Percoidei</taxon>
        <taxon>Percidae</taxon>
        <taxon>Etheostomatinae</taxon>
        <taxon>Etheostoma</taxon>
    </lineage>
</organism>
<accession>A0A5J5CFS6</accession>
<evidence type="ECO:0000313" key="3">
    <source>
        <dbReference type="Proteomes" id="UP000327493"/>
    </source>
</evidence>